<comment type="caution">
    <text evidence="3">The sequence shown here is derived from an EMBL/GenBank/DDBJ whole genome shotgun (WGS) entry which is preliminary data.</text>
</comment>
<dbReference type="Pfam" id="PF06429">
    <property type="entry name" value="Flg_bbr_C"/>
    <property type="match status" value="1"/>
</dbReference>
<dbReference type="EMBL" id="AUZX01011765">
    <property type="protein sequence ID" value="EQD41967.1"/>
    <property type="molecule type" value="Genomic_DNA"/>
</dbReference>
<evidence type="ECO:0000256" key="1">
    <source>
        <dbReference type="ARBA" id="ARBA00009677"/>
    </source>
</evidence>
<comment type="similarity">
    <text evidence="1">Belongs to the flagella basal body rod proteins family.</text>
</comment>
<reference evidence="3" key="1">
    <citation type="submission" date="2013-08" db="EMBL/GenBank/DDBJ databases">
        <authorList>
            <person name="Mendez C."/>
            <person name="Richter M."/>
            <person name="Ferrer M."/>
            <person name="Sanchez J."/>
        </authorList>
    </citation>
    <scope>NUCLEOTIDE SEQUENCE</scope>
</reference>
<sequence>DDKGKPVRLPLAPLETIRVDRDGKIFSGSRLVATLAISAPKGGESSLAKLGDGLYFSPSGLRPAAAHVMEGGIETSNVQGTAEMVRMIEGMRTYQTDLQALHTLNDLTNRTVNDMTVIA</sequence>
<keyword evidence="3" id="KW-0969">Cilium</keyword>
<dbReference type="InterPro" id="IPR010930">
    <property type="entry name" value="Flg_bb/hook_C_dom"/>
</dbReference>
<feature type="non-terminal residue" evidence="3">
    <location>
        <position position="1"/>
    </location>
</feature>
<evidence type="ECO:0000313" key="3">
    <source>
        <dbReference type="EMBL" id="EQD41967.1"/>
    </source>
</evidence>
<keyword evidence="3" id="KW-0966">Cell projection</keyword>
<feature type="domain" description="Flagellar basal-body/hook protein C-terminal" evidence="2">
    <location>
        <begin position="71"/>
        <end position="112"/>
    </location>
</feature>
<accession>T0ZCP8</accession>
<gene>
    <name evidence="3" type="ORF">B1A_16009</name>
</gene>
<evidence type="ECO:0000259" key="2">
    <source>
        <dbReference type="Pfam" id="PF06429"/>
    </source>
</evidence>
<keyword evidence="3" id="KW-0282">Flagellum</keyword>
<proteinExistence type="inferred from homology"/>
<protein>
    <submittedName>
        <fullName evidence="3">Flagellar basal-body rod protein FlgF</fullName>
    </submittedName>
</protein>
<reference evidence="3" key="2">
    <citation type="journal article" date="2014" name="ISME J.">
        <title>Microbial stratification in low pH oxic and suboxic macroscopic growths along an acid mine drainage.</title>
        <authorList>
            <person name="Mendez-Garcia C."/>
            <person name="Mesa V."/>
            <person name="Sprenger R.R."/>
            <person name="Richter M."/>
            <person name="Diez M.S."/>
            <person name="Solano J."/>
            <person name="Bargiela R."/>
            <person name="Golyshina O.V."/>
            <person name="Manteca A."/>
            <person name="Ramos J.L."/>
            <person name="Gallego J.R."/>
            <person name="Llorente I."/>
            <person name="Martins Dos Santos V.A."/>
            <person name="Jensen O.N."/>
            <person name="Pelaez A.I."/>
            <person name="Sanchez J."/>
            <person name="Ferrer M."/>
        </authorList>
    </citation>
    <scope>NUCLEOTIDE SEQUENCE</scope>
</reference>
<dbReference type="AlphaFoldDB" id="T0ZCP8"/>
<organism evidence="3">
    <name type="scientific">mine drainage metagenome</name>
    <dbReference type="NCBI Taxonomy" id="410659"/>
    <lineage>
        <taxon>unclassified sequences</taxon>
        <taxon>metagenomes</taxon>
        <taxon>ecological metagenomes</taxon>
    </lineage>
</organism>
<name>T0ZCP8_9ZZZZ</name>